<protein>
    <submittedName>
        <fullName evidence="2">Uncharacterized protein</fullName>
    </submittedName>
</protein>
<comment type="caution">
    <text evidence="2">The sequence shown here is derived from an EMBL/GenBank/DDBJ whole genome shotgun (WGS) entry which is preliminary data.</text>
</comment>
<sequence length="341" mass="38693">MASNEDGDLIDLGNDACVPRVAVDDATPEEQEHLLDVCPPKLEQKLFLTRRQEQVLESTDKGDILVTLGHDQVVPIRKRIDVVSSDTIKRIRDITKNLEPVIRRTCTGIINEETQLDTVDHATTLDRERTKRGTARHVEDETYETREINNAFDFLAEHDDNNEEHRAEASSARPRNENVNANRSLSSMRLLTEKEDTVSYPFESSFRTSSGETTGGSDADVRMDVVTPTEYDVQLDNPAYESSPNSRKDEPVEDRYVDCAEPRARIVLKRRGREDVAFVRGSKKRFFREPHRKSWTEGTRLNDPLADGLPGIDRSTSLDRQYRCASSTVDVDRGLSSFLAR</sequence>
<feature type="region of interest" description="Disordered" evidence="1">
    <location>
        <begin position="162"/>
        <end position="186"/>
    </location>
</feature>
<proteinExistence type="predicted"/>
<gene>
    <name evidence="2" type="ORF">RF55_3264</name>
</gene>
<reference evidence="2 3" key="1">
    <citation type="submission" date="2015-04" db="EMBL/GenBank/DDBJ databases">
        <title>Lasius niger genome sequencing.</title>
        <authorList>
            <person name="Konorov E.A."/>
            <person name="Nikitin M.A."/>
            <person name="Kirill M.V."/>
            <person name="Chang P."/>
        </authorList>
    </citation>
    <scope>NUCLEOTIDE SEQUENCE [LARGE SCALE GENOMIC DNA]</scope>
    <source>
        <tissue evidence="2">Whole</tissue>
    </source>
</reference>
<evidence type="ECO:0000313" key="2">
    <source>
        <dbReference type="EMBL" id="KMQ96443.1"/>
    </source>
</evidence>
<feature type="compositionally biased region" description="Polar residues" evidence="1">
    <location>
        <begin position="205"/>
        <end position="216"/>
    </location>
</feature>
<accession>A0A0J7L1G8</accession>
<keyword evidence="3" id="KW-1185">Reference proteome</keyword>
<evidence type="ECO:0000313" key="3">
    <source>
        <dbReference type="Proteomes" id="UP000036403"/>
    </source>
</evidence>
<dbReference type="PaxDb" id="67767-A0A0J7L1G8"/>
<dbReference type="AlphaFoldDB" id="A0A0J7L1G8"/>
<evidence type="ECO:0000256" key="1">
    <source>
        <dbReference type="SAM" id="MobiDB-lite"/>
    </source>
</evidence>
<feature type="region of interest" description="Disordered" evidence="1">
    <location>
        <begin position="203"/>
        <end position="222"/>
    </location>
</feature>
<dbReference type="Proteomes" id="UP000036403">
    <property type="component" value="Unassembled WGS sequence"/>
</dbReference>
<name>A0A0J7L1G8_LASNI</name>
<organism evidence="2 3">
    <name type="scientific">Lasius niger</name>
    <name type="common">Black garden ant</name>
    <dbReference type="NCBI Taxonomy" id="67767"/>
    <lineage>
        <taxon>Eukaryota</taxon>
        <taxon>Metazoa</taxon>
        <taxon>Ecdysozoa</taxon>
        <taxon>Arthropoda</taxon>
        <taxon>Hexapoda</taxon>
        <taxon>Insecta</taxon>
        <taxon>Pterygota</taxon>
        <taxon>Neoptera</taxon>
        <taxon>Endopterygota</taxon>
        <taxon>Hymenoptera</taxon>
        <taxon>Apocrita</taxon>
        <taxon>Aculeata</taxon>
        <taxon>Formicoidea</taxon>
        <taxon>Formicidae</taxon>
        <taxon>Formicinae</taxon>
        <taxon>Lasius</taxon>
        <taxon>Lasius</taxon>
    </lineage>
</organism>
<feature type="compositionally biased region" description="Polar residues" evidence="1">
    <location>
        <begin position="177"/>
        <end position="186"/>
    </location>
</feature>
<dbReference type="OrthoDB" id="7546074at2759"/>
<dbReference type="EMBL" id="LBMM01001363">
    <property type="protein sequence ID" value="KMQ96443.1"/>
    <property type="molecule type" value="Genomic_DNA"/>
</dbReference>